<dbReference type="Proteomes" id="UP001390339">
    <property type="component" value="Unassembled WGS sequence"/>
</dbReference>
<evidence type="ECO:0000256" key="2">
    <source>
        <dbReference type="SAM" id="Phobius"/>
    </source>
</evidence>
<dbReference type="PANTHER" id="PTHR35395:SF1">
    <property type="entry name" value="DUF6536 DOMAIN-CONTAINING PROTEIN"/>
    <property type="match status" value="1"/>
</dbReference>
<accession>A0ABR2IS16</accession>
<evidence type="ECO:0000313" key="4">
    <source>
        <dbReference type="EMBL" id="KAK8867621.1"/>
    </source>
</evidence>
<feature type="compositionally biased region" description="Polar residues" evidence="1">
    <location>
        <begin position="1"/>
        <end position="24"/>
    </location>
</feature>
<keyword evidence="4" id="KW-0808">Transferase</keyword>
<feature type="compositionally biased region" description="Basic and acidic residues" evidence="1">
    <location>
        <begin position="27"/>
        <end position="39"/>
    </location>
</feature>
<feature type="domain" description="DUF6536" evidence="3">
    <location>
        <begin position="86"/>
        <end position="164"/>
    </location>
</feature>
<keyword evidence="4" id="KW-0012">Acyltransferase</keyword>
<name>A0ABR2IS16_9PEZI</name>
<sequence length="622" mass="69914">MGSSTSQQRVSSRLSRNDASSANAQGRRVDQEASRVSSEDRDENYEELTRLLTAPNAVIPEFASKQQLSKFIPELDPDHKRAKTWRILAAPTREEIDRAHAKNLSLELGVPSIKNLRYIKRTRFGLWLFIGLWSTVLHLIWNSAIFASFPVVSVPRAIVTNDFLSAGDNWTTSDPLSHYGWWMDSHYESWETLSRVTYQEDLRDKSPIYSLQSAAAGMAKIDPKACAKRNVNPRNATSPVIIVTRNNLSTHANISSLLDGWASGWQAWPNSNKWICETQHDPKNRTCDSLTIGDAINSFLSVPGNTEYTSSLLKPTKLPNNFATFQKRNWETVPRVRWFKAIDPLHRFAGSLGFAIHLLVKGAHDVGIDLNRPSVWKQGFEAFPDVIEMGHGSDQSLGFFAKSIFRANRLQLMGSLLYLLLNNILTRLLVTREILGYTREHGKKPLRVSSPVGMQRSSYFLSLPWKYSGPLMLIMTTFHWAISQCTFVYQTSTFGPGRDKTRLPNLDFTATGYSLAAGLFAIILAFIIVSATLIYSALGRWVDVPRGFHRLCFNSSAISLLCQRPSEDRDAHLFPLRLGVVGDKDPSDSFHTPRLVFSTDTTIDRSPPAGSPFWGPGFEKMD</sequence>
<evidence type="ECO:0000256" key="1">
    <source>
        <dbReference type="SAM" id="MobiDB-lite"/>
    </source>
</evidence>
<dbReference type="GO" id="GO:0016746">
    <property type="term" value="F:acyltransferase activity"/>
    <property type="evidence" value="ECO:0007669"/>
    <property type="project" value="UniProtKB-KW"/>
</dbReference>
<keyword evidence="2" id="KW-1133">Transmembrane helix</keyword>
<evidence type="ECO:0000259" key="3">
    <source>
        <dbReference type="Pfam" id="PF20163"/>
    </source>
</evidence>
<comment type="caution">
    <text evidence="4">The sequence shown here is derived from an EMBL/GenBank/DDBJ whole genome shotgun (WGS) entry which is preliminary data.</text>
</comment>
<evidence type="ECO:0000313" key="5">
    <source>
        <dbReference type="Proteomes" id="UP001390339"/>
    </source>
</evidence>
<reference evidence="4 5" key="1">
    <citation type="journal article" date="2024" name="IMA Fungus">
        <title>Apiospora arundinis, a panoply of carbohydrate-active enzymes and secondary metabolites.</title>
        <authorList>
            <person name="Sorensen T."/>
            <person name="Petersen C."/>
            <person name="Muurmann A.T."/>
            <person name="Christiansen J.V."/>
            <person name="Brundto M.L."/>
            <person name="Overgaard C.K."/>
            <person name="Boysen A.T."/>
            <person name="Wollenberg R.D."/>
            <person name="Larsen T.O."/>
            <person name="Sorensen J.L."/>
            <person name="Nielsen K.L."/>
            <person name="Sondergaard T.E."/>
        </authorList>
    </citation>
    <scope>NUCLEOTIDE SEQUENCE [LARGE SCALE GENOMIC DNA]</scope>
    <source>
        <strain evidence="4 5">AAU 773</strain>
    </source>
</reference>
<proteinExistence type="predicted"/>
<feature type="transmembrane region" description="Helical" evidence="2">
    <location>
        <begin position="124"/>
        <end position="141"/>
    </location>
</feature>
<dbReference type="Pfam" id="PF20163">
    <property type="entry name" value="DUF6536"/>
    <property type="match status" value="1"/>
</dbReference>
<feature type="region of interest" description="Disordered" evidence="1">
    <location>
        <begin position="1"/>
        <end position="42"/>
    </location>
</feature>
<gene>
    <name evidence="4" type="ORF">PGQ11_006199</name>
</gene>
<keyword evidence="2" id="KW-0812">Transmembrane</keyword>
<keyword evidence="5" id="KW-1185">Reference proteome</keyword>
<dbReference type="InterPro" id="IPR046623">
    <property type="entry name" value="DUF6536"/>
</dbReference>
<feature type="transmembrane region" description="Helical" evidence="2">
    <location>
        <begin position="512"/>
        <end position="538"/>
    </location>
</feature>
<organism evidence="4 5">
    <name type="scientific">Apiospora arundinis</name>
    <dbReference type="NCBI Taxonomy" id="335852"/>
    <lineage>
        <taxon>Eukaryota</taxon>
        <taxon>Fungi</taxon>
        <taxon>Dikarya</taxon>
        <taxon>Ascomycota</taxon>
        <taxon>Pezizomycotina</taxon>
        <taxon>Sordariomycetes</taxon>
        <taxon>Xylariomycetidae</taxon>
        <taxon>Amphisphaeriales</taxon>
        <taxon>Apiosporaceae</taxon>
        <taxon>Apiospora</taxon>
    </lineage>
</organism>
<dbReference type="EMBL" id="JAPCWZ010000004">
    <property type="protein sequence ID" value="KAK8867621.1"/>
    <property type="molecule type" value="Genomic_DNA"/>
</dbReference>
<keyword evidence="2" id="KW-0472">Membrane</keyword>
<protein>
    <submittedName>
        <fullName evidence="4">Acyl sterol acyltransferase</fullName>
    </submittedName>
</protein>
<dbReference type="PANTHER" id="PTHR35395">
    <property type="entry name" value="DUF6536 DOMAIN-CONTAINING PROTEIN"/>
    <property type="match status" value="1"/>
</dbReference>